<evidence type="ECO:0000313" key="3">
    <source>
        <dbReference type="WBParaSite" id="GPUH_0002406101-mRNA-1"/>
    </source>
</evidence>
<keyword evidence="2" id="KW-1185">Reference proteome</keyword>
<gene>
    <name evidence="1" type="ORF">GPUH_LOCUS24032</name>
</gene>
<evidence type="ECO:0000313" key="2">
    <source>
        <dbReference type="Proteomes" id="UP000271098"/>
    </source>
</evidence>
<reference evidence="3" key="1">
    <citation type="submission" date="2016-06" db="UniProtKB">
        <authorList>
            <consortium name="WormBaseParasite"/>
        </authorList>
    </citation>
    <scope>IDENTIFICATION</scope>
</reference>
<sequence length="54" mass="6431">MVAVNSITPFQVFVELYDLDLQKGGEWMETARWIKYEEVYLKILNTKRTESLSF</sequence>
<organism evidence="3">
    <name type="scientific">Gongylonema pulchrum</name>
    <dbReference type="NCBI Taxonomy" id="637853"/>
    <lineage>
        <taxon>Eukaryota</taxon>
        <taxon>Metazoa</taxon>
        <taxon>Ecdysozoa</taxon>
        <taxon>Nematoda</taxon>
        <taxon>Chromadorea</taxon>
        <taxon>Rhabditida</taxon>
        <taxon>Spirurina</taxon>
        <taxon>Spiruromorpha</taxon>
        <taxon>Spiruroidea</taxon>
        <taxon>Gongylonematidae</taxon>
        <taxon>Gongylonema</taxon>
    </lineage>
</organism>
<dbReference type="InterPro" id="IPR016152">
    <property type="entry name" value="PTrfase/Anion_transptr"/>
</dbReference>
<dbReference type="Gene3D" id="3.40.930.10">
    <property type="entry name" value="Mannitol-specific EII, Chain A"/>
    <property type="match status" value="1"/>
</dbReference>
<dbReference type="AlphaFoldDB" id="A0A183ESU0"/>
<dbReference type="SUPFAM" id="SSF55804">
    <property type="entry name" value="Phoshotransferase/anion transport protein"/>
    <property type="match status" value="1"/>
</dbReference>
<dbReference type="WBParaSite" id="GPUH_0002406101-mRNA-1">
    <property type="protein sequence ID" value="GPUH_0002406101-mRNA-1"/>
    <property type="gene ID" value="GPUH_0002406101"/>
</dbReference>
<accession>A0A183ESU0</accession>
<evidence type="ECO:0000313" key="1">
    <source>
        <dbReference type="EMBL" id="VDN42300.1"/>
    </source>
</evidence>
<reference evidence="1 2" key="2">
    <citation type="submission" date="2018-11" db="EMBL/GenBank/DDBJ databases">
        <authorList>
            <consortium name="Pathogen Informatics"/>
        </authorList>
    </citation>
    <scope>NUCLEOTIDE SEQUENCE [LARGE SCALE GENOMIC DNA]</scope>
</reference>
<protein>
    <submittedName>
        <fullName evidence="3">Neur_chan_LBD domain-containing protein</fullName>
    </submittedName>
</protein>
<dbReference type="EMBL" id="UYRT01099828">
    <property type="protein sequence ID" value="VDN42300.1"/>
    <property type="molecule type" value="Genomic_DNA"/>
</dbReference>
<name>A0A183ESU0_9BILA</name>
<dbReference type="Proteomes" id="UP000271098">
    <property type="component" value="Unassembled WGS sequence"/>
</dbReference>
<proteinExistence type="predicted"/>